<dbReference type="Pfam" id="PF01756">
    <property type="entry name" value="ACOX"/>
    <property type="match status" value="1"/>
</dbReference>
<evidence type="ECO:0000256" key="10">
    <source>
        <dbReference type="ARBA" id="ARBA00023140"/>
    </source>
</evidence>
<dbReference type="InterPro" id="IPR036250">
    <property type="entry name" value="AcylCo_DH-like_C"/>
</dbReference>
<evidence type="ECO:0000256" key="9">
    <source>
        <dbReference type="ARBA" id="ARBA00023098"/>
    </source>
</evidence>
<dbReference type="InterPro" id="IPR006091">
    <property type="entry name" value="Acyl-CoA_Oxase/DH_mid-dom"/>
</dbReference>
<dbReference type="Proteomes" id="UP000494040">
    <property type="component" value="Unassembled WGS sequence"/>
</dbReference>
<dbReference type="SUPFAM" id="SSF47203">
    <property type="entry name" value="Acyl-CoA dehydrogenase C-terminal domain-like"/>
    <property type="match status" value="2"/>
</dbReference>
<dbReference type="SUPFAM" id="SSF56645">
    <property type="entry name" value="Acyl-CoA dehydrogenase NM domain-like"/>
    <property type="match status" value="1"/>
</dbReference>
<dbReference type="GO" id="GO:0005504">
    <property type="term" value="F:fatty acid binding"/>
    <property type="evidence" value="ECO:0007669"/>
    <property type="project" value="TreeGrafter"/>
</dbReference>
<dbReference type="RefSeq" id="XP_014262348.1">
    <property type="nucleotide sequence ID" value="XM_014406862.2"/>
</dbReference>
<dbReference type="InterPro" id="IPR012258">
    <property type="entry name" value="Acyl-CoA_oxidase"/>
</dbReference>
<keyword evidence="7" id="KW-0276">Fatty acid metabolism</keyword>
<dbReference type="EnsemblMetazoa" id="XM_014406862.2">
    <property type="protein sequence ID" value="XP_014262348.1"/>
    <property type="gene ID" value="LOC106674244"/>
</dbReference>
<dbReference type="GO" id="GO:0055088">
    <property type="term" value="P:lipid homeostasis"/>
    <property type="evidence" value="ECO:0007669"/>
    <property type="project" value="TreeGrafter"/>
</dbReference>
<dbReference type="PANTHER" id="PTHR10909:SF390">
    <property type="entry name" value="PEROXISOMAL ACYL-COENZYME A OXIDASE 3"/>
    <property type="match status" value="1"/>
</dbReference>
<evidence type="ECO:0000256" key="12">
    <source>
        <dbReference type="PIRSR" id="PIRSR000168-1"/>
    </source>
</evidence>
<dbReference type="InterPro" id="IPR002655">
    <property type="entry name" value="Acyl-CoA_oxidase_C"/>
</dbReference>
<feature type="binding site" evidence="13">
    <location>
        <position position="159"/>
    </location>
    <ligand>
        <name>FAD</name>
        <dbReference type="ChEBI" id="CHEBI:57692"/>
    </ligand>
</feature>
<dbReference type="FunFam" id="2.40.110.10:FF:000005">
    <property type="entry name" value="Acyl-coenzyme A oxidase"/>
    <property type="match status" value="1"/>
</dbReference>
<evidence type="ECO:0000256" key="1">
    <source>
        <dbReference type="ARBA" id="ARBA00001974"/>
    </source>
</evidence>
<dbReference type="OrthoDB" id="538336at2759"/>
<keyword evidence="8" id="KW-0560">Oxidoreductase</keyword>
<evidence type="ECO:0000259" key="14">
    <source>
        <dbReference type="Pfam" id="PF01756"/>
    </source>
</evidence>
<evidence type="ECO:0000313" key="17">
    <source>
        <dbReference type="EnsemblMetazoa" id="XP_014262348.1"/>
    </source>
</evidence>
<dbReference type="PANTHER" id="PTHR10909">
    <property type="entry name" value="ELECTRON TRANSPORT OXIDOREDUCTASE"/>
    <property type="match status" value="1"/>
</dbReference>
<dbReference type="InterPro" id="IPR046373">
    <property type="entry name" value="Acyl-CoA_Oxase/DH_mid-dom_sf"/>
</dbReference>
<evidence type="ECO:0000256" key="11">
    <source>
        <dbReference type="PIRNR" id="PIRNR000168"/>
    </source>
</evidence>
<dbReference type="KEGG" id="clec:106674244"/>
<feature type="domain" description="Acyl-CoA oxidase C-alpha1" evidence="16">
    <location>
        <begin position="302"/>
        <end position="464"/>
    </location>
</feature>
<dbReference type="Pfam" id="PF02770">
    <property type="entry name" value="Acyl-CoA_dh_M"/>
    <property type="match status" value="1"/>
</dbReference>
<evidence type="ECO:0000256" key="4">
    <source>
        <dbReference type="ARBA" id="ARBA00006288"/>
    </source>
</evidence>
<dbReference type="Gene3D" id="2.40.110.10">
    <property type="entry name" value="Butyryl-CoA Dehydrogenase, subunit A, domain 2"/>
    <property type="match status" value="1"/>
</dbReference>
<evidence type="ECO:0000256" key="6">
    <source>
        <dbReference type="ARBA" id="ARBA00022827"/>
    </source>
</evidence>
<evidence type="ECO:0000313" key="18">
    <source>
        <dbReference type="Proteomes" id="UP000494040"/>
    </source>
</evidence>
<comment type="pathway">
    <text evidence="3">Lipid metabolism.</text>
</comment>
<organism evidence="17 18">
    <name type="scientific">Cimex lectularius</name>
    <name type="common">Bed bug</name>
    <name type="synonym">Acanthia lectularia</name>
    <dbReference type="NCBI Taxonomy" id="79782"/>
    <lineage>
        <taxon>Eukaryota</taxon>
        <taxon>Metazoa</taxon>
        <taxon>Ecdysozoa</taxon>
        <taxon>Arthropoda</taxon>
        <taxon>Hexapoda</taxon>
        <taxon>Insecta</taxon>
        <taxon>Pterygota</taxon>
        <taxon>Neoptera</taxon>
        <taxon>Paraneoptera</taxon>
        <taxon>Hemiptera</taxon>
        <taxon>Heteroptera</taxon>
        <taxon>Panheteroptera</taxon>
        <taxon>Cimicomorpha</taxon>
        <taxon>Cimicidae</taxon>
        <taxon>Cimex</taxon>
    </lineage>
</organism>
<keyword evidence="10" id="KW-0576">Peroxisome</keyword>
<evidence type="ECO:0000259" key="16">
    <source>
        <dbReference type="Pfam" id="PF22924"/>
    </source>
</evidence>
<evidence type="ECO:0000256" key="13">
    <source>
        <dbReference type="PIRSR" id="PIRSR000168-2"/>
    </source>
</evidence>
<keyword evidence="5 11" id="KW-0285">Flavoprotein</keyword>
<name>A0A8I6TLK2_CIMLE</name>
<evidence type="ECO:0000256" key="7">
    <source>
        <dbReference type="ARBA" id="ARBA00022832"/>
    </source>
</evidence>
<dbReference type="InterPro" id="IPR055060">
    <property type="entry name" value="ACOX_C_alpha1"/>
</dbReference>
<dbReference type="GO" id="GO:0033540">
    <property type="term" value="P:fatty acid beta-oxidation using acyl-CoA oxidase"/>
    <property type="evidence" value="ECO:0007669"/>
    <property type="project" value="TreeGrafter"/>
</dbReference>
<sequence length="690" mass="78649">MVTRVMTTKFIADLPKGGPLEKYRQLATFDWKKMRVIMEKEDLLKFKMHCWDKIQNDSLFQRTNKSLSVDEMKHIATLRMKKLKQWDLLPFEEMIQNPNKIMAFSNVILQYCPSTNIKLALAYGFVQNAILGLGKEKHMEIYFELNRKDTEWIGCFSLTEISHGTNTKAMRTTATFDPKSQEFVLNTPDFEAAKCWVGNLGKTATHTILFAKLILSDGTDCGLHAFIVPIRDVKTLQAFNGIVVGDLGEKAGLNGIDNGFILFSNYRIPKENLLNKTGDVTPEGKYITPFKDPKKRLGASLGALSAGRVTISQICNVYLTKAIIIAVRYAAVRKQFGPTEKEELPIIEYPLLQWRLFPYLATAYVMKYFADYFYSYFVQLTINMMMKQEIVENSGPEIHALSSGVKPIFGWAARDGIQECREACGGHGYLKVAGFVDLRNDNDANLTYEGDNNVLIQQTTNWLLQLWAQRNNPGVWNTPMNTISFMANWKNIIKQRCSNDTVEAILNPENLLNMYKWLVCYLLIKTNDINDKHIKQGLDQFSLRNNIQVYAGRTLGIVYSEHAVLNKFVEFVNEQTMAEKEVLSKLASLYGSWNLEKHASIFFEGGYFNSKTPLEFLQEGIRRLCLDLKKDAVSLVDAISIPDFFLNSPLGHSDGNVYEHLKSCLYSSPDTFSRPSWWESIVNGEMQSKL</sequence>
<keyword evidence="6 11" id="KW-0274">FAD</keyword>
<feature type="binding site" evidence="13">
    <location>
        <position position="198"/>
    </location>
    <ligand>
        <name>FAD</name>
        <dbReference type="ChEBI" id="CHEBI:57692"/>
    </ligand>
</feature>
<keyword evidence="9" id="KW-0443">Lipid metabolism</keyword>
<dbReference type="Gene3D" id="1.20.140.10">
    <property type="entry name" value="Butyryl-CoA Dehydrogenase, subunit A, domain 3"/>
    <property type="match status" value="2"/>
</dbReference>
<proteinExistence type="inferred from homology"/>
<evidence type="ECO:0000256" key="3">
    <source>
        <dbReference type="ARBA" id="ARBA00005189"/>
    </source>
</evidence>
<accession>A0A8I6TLK2</accession>
<evidence type="ECO:0000259" key="15">
    <source>
        <dbReference type="Pfam" id="PF02770"/>
    </source>
</evidence>
<dbReference type="FunFam" id="1.20.140.10:FF:000010">
    <property type="entry name" value="Acyl-coenzyme A oxidase"/>
    <property type="match status" value="1"/>
</dbReference>
<dbReference type="InterPro" id="IPR009100">
    <property type="entry name" value="AcylCoA_DH/oxidase_NM_dom_sf"/>
</dbReference>
<dbReference type="GO" id="GO:0005777">
    <property type="term" value="C:peroxisome"/>
    <property type="evidence" value="ECO:0007669"/>
    <property type="project" value="UniProtKB-SubCell"/>
</dbReference>
<feature type="active site" description="Proton acceptor" evidence="12">
    <location>
        <position position="449"/>
    </location>
</feature>
<comment type="subcellular location">
    <subcellularLocation>
        <location evidence="2">Peroxisome</location>
    </subcellularLocation>
</comment>
<evidence type="ECO:0000256" key="5">
    <source>
        <dbReference type="ARBA" id="ARBA00022630"/>
    </source>
</evidence>
<protein>
    <recommendedName>
        <fullName evidence="11">Acyl-coenzyme A oxidase</fullName>
    </recommendedName>
</protein>
<comment type="similarity">
    <text evidence="4 11">Belongs to the acyl-CoA oxidase family.</text>
</comment>
<dbReference type="GeneID" id="106674244"/>
<dbReference type="GO" id="GO:0016402">
    <property type="term" value="F:pristanoyl-CoA oxidase activity"/>
    <property type="evidence" value="ECO:0007669"/>
    <property type="project" value="TreeGrafter"/>
</dbReference>
<dbReference type="AlphaFoldDB" id="A0A8I6TLK2"/>
<keyword evidence="18" id="KW-1185">Reference proteome</keyword>
<reference evidence="17" key="1">
    <citation type="submission" date="2022-01" db="UniProtKB">
        <authorList>
            <consortium name="EnsemblMetazoa"/>
        </authorList>
    </citation>
    <scope>IDENTIFICATION</scope>
</reference>
<feature type="domain" description="Acyl-CoA oxidase/dehydrogenase middle" evidence="15">
    <location>
        <begin position="155"/>
        <end position="265"/>
    </location>
</feature>
<dbReference type="PIRSF" id="PIRSF000168">
    <property type="entry name" value="Acyl-CoA_oxidase"/>
    <property type="match status" value="1"/>
</dbReference>
<dbReference type="FunFam" id="1.20.140.10:FF:000007">
    <property type="entry name" value="Acyl-coenzyme A oxidase"/>
    <property type="match status" value="1"/>
</dbReference>
<evidence type="ECO:0000256" key="8">
    <source>
        <dbReference type="ARBA" id="ARBA00023002"/>
    </source>
</evidence>
<comment type="cofactor">
    <cofactor evidence="1">
        <name>FAD</name>
        <dbReference type="ChEBI" id="CHEBI:57692"/>
    </cofactor>
</comment>
<dbReference type="Pfam" id="PF22924">
    <property type="entry name" value="ACOX_C_alpha1"/>
    <property type="match status" value="1"/>
</dbReference>
<dbReference type="OMA" id="SINKRFA"/>
<dbReference type="GO" id="GO:0071949">
    <property type="term" value="F:FAD binding"/>
    <property type="evidence" value="ECO:0007669"/>
    <property type="project" value="InterPro"/>
</dbReference>
<feature type="domain" description="Acyl-CoA oxidase C-terminal" evidence="14">
    <location>
        <begin position="507"/>
        <end position="683"/>
    </location>
</feature>
<evidence type="ECO:0000256" key="2">
    <source>
        <dbReference type="ARBA" id="ARBA00004275"/>
    </source>
</evidence>